<feature type="region of interest" description="Disordered" evidence="1">
    <location>
        <begin position="1"/>
        <end position="39"/>
    </location>
</feature>
<reference evidence="2" key="1">
    <citation type="submission" date="2021-05" db="EMBL/GenBank/DDBJ databases">
        <authorList>
            <person name="Alioto T."/>
            <person name="Alioto T."/>
            <person name="Gomez Garrido J."/>
        </authorList>
    </citation>
    <scope>NUCLEOTIDE SEQUENCE</scope>
</reference>
<sequence>MAPPARAPLSNSNRLCNRRPKRKRNNRGPGPTCSGRDQIRGVRAPCRPVYNNKGLLSNKFKVRHQEVRWEPAVTSLWAAPGVHLGLRAPPRRPGVLHQAVVVPLQGIRIRRS</sequence>
<protein>
    <submittedName>
        <fullName evidence="2">Uncharacterized protein</fullName>
    </submittedName>
</protein>
<dbReference type="AlphaFoldDB" id="A0A8D8R6C0"/>
<name>A0A8D8R6C0_9HEMI</name>
<proteinExistence type="predicted"/>
<evidence type="ECO:0000313" key="2">
    <source>
        <dbReference type="EMBL" id="CAG6643409.1"/>
    </source>
</evidence>
<dbReference type="EMBL" id="HBUF01127136">
    <property type="protein sequence ID" value="CAG6643409.1"/>
    <property type="molecule type" value="Transcribed_RNA"/>
</dbReference>
<accession>A0A8D8R6C0</accession>
<feature type="compositionally biased region" description="Basic residues" evidence="1">
    <location>
        <begin position="16"/>
        <end position="26"/>
    </location>
</feature>
<evidence type="ECO:0000256" key="1">
    <source>
        <dbReference type="SAM" id="MobiDB-lite"/>
    </source>
</evidence>
<dbReference type="EMBL" id="HBUF01127137">
    <property type="protein sequence ID" value="CAG6643412.1"/>
    <property type="molecule type" value="Transcribed_RNA"/>
</dbReference>
<organism evidence="2">
    <name type="scientific">Cacopsylla melanoneura</name>
    <dbReference type="NCBI Taxonomy" id="428564"/>
    <lineage>
        <taxon>Eukaryota</taxon>
        <taxon>Metazoa</taxon>
        <taxon>Ecdysozoa</taxon>
        <taxon>Arthropoda</taxon>
        <taxon>Hexapoda</taxon>
        <taxon>Insecta</taxon>
        <taxon>Pterygota</taxon>
        <taxon>Neoptera</taxon>
        <taxon>Paraneoptera</taxon>
        <taxon>Hemiptera</taxon>
        <taxon>Sternorrhyncha</taxon>
        <taxon>Psylloidea</taxon>
        <taxon>Psyllidae</taxon>
        <taxon>Psyllinae</taxon>
        <taxon>Cacopsylla</taxon>
    </lineage>
</organism>